<dbReference type="SMART" id="SM00129">
    <property type="entry name" value="KISc"/>
    <property type="match status" value="1"/>
</dbReference>
<sequence length="1254" mass="143089">MASGGKGEKILVSVRVRPQNEKEKARNDICDWECVNNTTIICNNNLPERSLFPSTYTFDKVFGFDSPTKQVYEDGAKEVALCVLGGINSSIFAYGQTSSGKTYTMCGITKFAMDDIFCYIQKHTERKFTLKFSAIEIYNEAVRDLLSGDNNQLRLLDDPERGTVVEKLIEETIRDRTHLEELLTVCETQRKIGETSLNEVSSRSHQILRLTIESTGREYSPDSSSTLAASVCFIDLAGSERASQTLSAGTRLKEGCHINRSLLTLGTVIRKLSKGKNGHIPYRDSKLTRILQNSLGGNARTAIICTMSPARSHVEQSRNTLLFAICAKEVTTNAQVNLVVSEKALVRQLQKELARMENELKNLGSASGDSDFYSLLKQKEEVIAKMEEQMKELKWQRDVAQSQVENLLKSTPEERSSRMDEQSMFSSMDFDADFRRRSYDSTDLGEPGIINNLTERNFEFLENSEEDDFLLDDKTPQFSRHNLYDGWEELVQITDERLEDACKEVRCIEPEAEQSIRQPATVEIHDLLDVIVDKRAISEVLSPRKEESLLALEYEQCYNFSTGNEQTENEDMEISTPRKEETLSAVEYELSYNSSTGEEKAENEEDMEIRTPAEKERKTVDSPRKEEILSALEHEQSYNSSLGNEKAENEVMEISTPRKDKLLSALEYEQSYNSFTGNEKAENIDMEISTPAENKTVDLSLKTTDVEVCLNAKPETYELTLKNSDLEIGPSVEAEESQEPVKEDEQMNKEERKMSPSTKQAEQSSDKEENAQSEPQSKEACELNSLSTKKQSEETVKVELTPNDGKLDEDATSEDKWERKPHQDADRDEPSICKNIGTDEIDNNTSYMALKEKVKEMQKKIEYLMSMHTAEQQQSPSFRREYQSPECFTIKRSRSCRENLLSVRSPHWFENLEVNNSTSPAWRVMQTKATPGRPNTSSISFDSGSSTSIDARSLKDNDPETGSSFREFVAGLEEMAKQHHSIDSTPELYYGISYAPTRTERMEFRPESPANNIRGNENPLPNPQDLNKETTYATSNQSEREQVDDSVEEAKPKETDSTEPSQEKQQVASNGRYSSNSSDFERQQRQIIELWAVCNVPLVHRTYFFLLFKGDPSDYVYMEVELRRLSFLRQTISNDMEASRIQTVKALTREKEWLSKQLPKKFPWSQRIELYQKWGVEVNSKQRSLQVAHKLWTNTQDMEHIKESASLVAKLLGFVEPSRMPKEMFGLSLLPRTENVKSSGWRFTKSFSGIRLTR</sequence>
<keyword evidence="2" id="KW-0493">Microtubule</keyword>
<keyword evidence="5 8" id="KW-0175">Coiled coil</keyword>
<dbReference type="Pfam" id="PF11995">
    <property type="entry name" value="DUF3490"/>
    <property type="match status" value="1"/>
</dbReference>
<dbReference type="InterPro" id="IPR021881">
    <property type="entry name" value="NACK_C"/>
</dbReference>
<dbReference type="PANTHER" id="PTHR47968:SF43">
    <property type="entry name" value="KINESIN-LIKE PROTEIN KIN-7J"/>
    <property type="match status" value="1"/>
</dbReference>
<feature type="compositionally biased region" description="Low complexity" evidence="9">
    <location>
        <begin position="936"/>
        <end position="950"/>
    </location>
</feature>
<evidence type="ECO:0000256" key="7">
    <source>
        <dbReference type="PROSITE-ProRule" id="PRU00283"/>
    </source>
</evidence>
<dbReference type="GO" id="GO:0005524">
    <property type="term" value="F:ATP binding"/>
    <property type="evidence" value="ECO:0007669"/>
    <property type="project" value="UniProtKB-UniRule"/>
</dbReference>
<feature type="binding site" evidence="7">
    <location>
        <begin position="95"/>
        <end position="102"/>
    </location>
    <ligand>
        <name>ATP</name>
        <dbReference type="ChEBI" id="CHEBI:30616"/>
    </ligand>
</feature>
<dbReference type="Pfam" id="PF00225">
    <property type="entry name" value="Kinesin"/>
    <property type="match status" value="1"/>
</dbReference>
<keyword evidence="4 7" id="KW-0067">ATP-binding</keyword>
<feature type="region of interest" description="Disordered" evidence="9">
    <location>
        <begin position="928"/>
        <end position="962"/>
    </location>
</feature>
<dbReference type="InterPro" id="IPR019821">
    <property type="entry name" value="Kinesin_motor_CS"/>
</dbReference>
<feature type="compositionally biased region" description="Polar residues" evidence="9">
    <location>
        <begin position="1058"/>
        <end position="1078"/>
    </location>
</feature>
<feature type="region of interest" description="Disordered" evidence="9">
    <location>
        <begin position="722"/>
        <end position="833"/>
    </location>
</feature>
<dbReference type="AlphaFoldDB" id="A0A8T1XH27"/>
<feature type="region of interest" description="Disordered" evidence="9">
    <location>
        <begin position="592"/>
        <end position="624"/>
    </location>
</feature>
<evidence type="ECO:0000256" key="2">
    <source>
        <dbReference type="ARBA" id="ARBA00022701"/>
    </source>
</evidence>
<evidence type="ECO:0000256" key="5">
    <source>
        <dbReference type="ARBA" id="ARBA00023054"/>
    </source>
</evidence>
<dbReference type="GO" id="GO:0005874">
    <property type="term" value="C:microtubule"/>
    <property type="evidence" value="ECO:0007669"/>
    <property type="project" value="UniProtKB-KW"/>
</dbReference>
<feature type="compositionally biased region" description="Basic and acidic residues" evidence="9">
    <location>
        <begin position="1038"/>
        <end position="1056"/>
    </location>
</feature>
<dbReference type="PANTHER" id="PTHR47968">
    <property type="entry name" value="CENTROMERE PROTEIN E"/>
    <property type="match status" value="1"/>
</dbReference>
<feature type="compositionally biased region" description="Basic and acidic residues" evidence="9">
    <location>
        <begin position="805"/>
        <end position="831"/>
    </location>
</feature>
<feature type="coiled-coil region" evidence="8">
    <location>
        <begin position="339"/>
        <end position="410"/>
    </location>
</feature>
<feature type="domain" description="Kinesin motor" evidence="10">
    <location>
        <begin position="9"/>
        <end position="330"/>
    </location>
</feature>
<dbReference type="PROSITE" id="PS50067">
    <property type="entry name" value="KINESIN_MOTOR_2"/>
    <property type="match status" value="1"/>
</dbReference>
<evidence type="ECO:0000256" key="9">
    <source>
        <dbReference type="SAM" id="MobiDB-lite"/>
    </source>
</evidence>
<keyword evidence="12" id="KW-1185">Reference proteome</keyword>
<organism evidence="11 12">
    <name type="scientific">Arabidopsis thaliana x Arabidopsis arenosa</name>
    <dbReference type="NCBI Taxonomy" id="1240361"/>
    <lineage>
        <taxon>Eukaryota</taxon>
        <taxon>Viridiplantae</taxon>
        <taxon>Streptophyta</taxon>
        <taxon>Embryophyta</taxon>
        <taxon>Tracheophyta</taxon>
        <taxon>Spermatophyta</taxon>
        <taxon>Magnoliopsida</taxon>
        <taxon>eudicotyledons</taxon>
        <taxon>Gunneridae</taxon>
        <taxon>Pentapetalae</taxon>
        <taxon>rosids</taxon>
        <taxon>malvids</taxon>
        <taxon>Brassicales</taxon>
        <taxon>Brassicaceae</taxon>
        <taxon>Camelineae</taxon>
        <taxon>Arabidopsis</taxon>
    </lineage>
</organism>
<evidence type="ECO:0000313" key="11">
    <source>
        <dbReference type="EMBL" id="KAG7533085.1"/>
    </source>
</evidence>
<dbReference type="FunFam" id="3.40.850.10:FF:000016">
    <property type="entry name" value="Kinesin-like protein"/>
    <property type="match status" value="1"/>
</dbReference>
<dbReference type="EMBL" id="JAEFBK010000013">
    <property type="protein sequence ID" value="KAG7533085.1"/>
    <property type="molecule type" value="Genomic_DNA"/>
</dbReference>
<comment type="similarity">
    <text evidence="1">Belongs to the TRAFAC class myosin-kinesin ATPase superfamily. Kinesin family. KIN-7 subfamily.</text>
</comment>
<accession>A0A8T1XH27</accession>
<gene>
    <name evidence="11" type="ORF">ISN45_Aa08g007220</name>
</gene>
<protein>
    <submittedName>
        <fullName evidence="11">Kinesin motor domain</fullName>
    </submittedName>
</protein>
<feature type="region of interest" description="Disordered" evidence="9">
    <location>
        <begin position="561"/>
        <end position="580"/>
    </location>
</feature>
<name>A0A8T1XH27_9BRAS</name>
<dbReference type="GO" id="GO:0007018">
    <property type="term" value="P:microtubule-based movement"/>
    <property type="evidence" value="ECO:0007669"/>
    <property type="project" value="InterPro"/>
</dbReference>
<dbReference type="InterPro" id="IPR001752">
    <property type="entry name" value="Kinesin_motor_dom"/>
</dbReference>
<evidence type="ECO:0000256" key="8">
    <source>
        <dbReference type="SAM" id="Coils"/>
    </source>
</evidence>
<dbReference type="CDD" id="cd01374">
    <property type="entry name" value="KISc_CENP_E"/>
    <property type="match status" value="1"/>
</dbReference>
<evidence type="ECO:0000313" key="12">
    <source>
        <dbReference type="Proteomes" id="UP000694240"/>
    </source>
</evidence>
<keyword evidence="6 7" id="KW-0505">Motor protein</keyword>
<dbReference type="PROSITE" id="PS00411">
    <property type="entry name" value="KINESIN_MOTOR_1"/>
    <property type="match status" value="1"/>
</dbReference>
<dbReference type="GO" id="GO:0008017">
    <property type="term" value="F:microtubule binding"/>
    <property type="evidence" value="ECO:0007669"/>
    <property type="project" value="InterPro"/>
</dbReference>
<feature type="compositionally biased region" description="Basic and acidic residues" evidence="9">
    <location>
        <begin position="764"/>
        <end position="781"/>
    </location>
</feature>
<keyword evidence="3 7" id="KW-0547">Nucleotide-binding</keyword>
<reference evidence="11 12" key="1">
    <citation type="submission" date="2020-12" db="EMBL/GenBank/DDBJ databases">
        <title>Concerted genomic and epigenomic changes stabilize Arabidopsis allopolyploids.</title>
        <authorList>
            <person name="Chen Z."/>
        </authorList>
    </citation>
    <scope>NUCLEOTIDE SEQUENCE [LARGE SCALE GENOMIC DNA]</scope>
    <source>
        <strain evidence="11">Allo738</strain>
        <tissue evidence="11">Leaf</tissue>
    </source>
</reference>
<evidence type="ECO:0000256" key="1">
    <source>
        <dbReference type="ARBA" id="ARBA00007310"/>
    </source>
</evidence>
<proteinExistence type="inferred from homology"/>
<evidence type="ECO:0000256" key="6">
    <source>
        <dbReference type="ARBA" id="ARBA00023175"/>
    </source>
</evidence>
<dbReference type="InterPro" id="IPR027640">
    <property type="entry name" value="Kinesin-like_fam"/>
</dbReference>
<evidence type="ECO:0000259" key="10">
    <source>
        <dbReference type="PROSITE" id="PS50067"/>
    </source>
</evidence>
<evidence type="ECO:0000256" key="3">
    <source>
        <dbReference type="ARBA" id="ARBA00022741"/>
    </source>
</evidence>
<feature type="compositionally biased region" description="Basic and acidic residues" evidence="9">
    <location>
        <begin position="608"/>
        <end position="624"/>
    </location>
</feature>
<evidence type="ECO:0000256" key="4">
    <source>
        <dbReference type="ARBA" id="ARBA00022840"/>
    </source>
</evidence>
<dbReference type="GO" id="GO:0003777">
    <property type="term" value="F:microtubule motor activity"/>
    <property type="evidence" value="ECO:0007669"/>
    <property type="project" value="InterPro"/>
</dbReference>
<feature type="region of interest" description="Disordered" evidence="9">
    <location>
        <begin position="1007"/>
        <end position="1078"/>
    </location>
</feature>
<comment type="caution">
    <text evidence="11">The sequence shown here is derived from an EMBL/GenBank/DDBJ whole genome shotgun (WGS) entry which is preliminary data.</text>
</comment>
<feature type="compositionally biased region" description="Basic and acidic residues" evidence="9">
    <location>
        <begin position="739"/>
        <end position="754"/>
    </location>
</feature>
<dbReference type="Proteomes" id="UP000694240">
    <property type="component" value="Chromosome 13"/>
</dbReference>